<dbReference type="Proteomes" id="UP000319267">
    <property type="component" value="Unassembled WGS sequence"/>
</dbReference>
<accession>A0A521EJ71</accession>
<organism evidence="1 2">
    <name type="scientific">Flavobacterium nitrogenifigens</name>
    <dbReference type="NCBI Taxonomy" id="1617283"/>
    <lineage>
        <taxon>Bacteria</taxon>
        <taxon>Pseudomonadati</taxon>
        <taxon>Bacteroidota</taxon>
        <taxon>Flavobacteriia</taxon>
        <taxon>Flavobacteriales</taxon>
        <taxon>Flavobacteriaceae</taxon>
        <taxon>Flavobacterium</taxon>
    </lineage>
</organism>
<dbReference type="AlphaFoldDB" id="A0A521EJ71"/>
<sequence length="42" mass="5188">MVTNQLSRQHELARNLRLSKKQKPFHFWKGYQRTLLTKYLEV</sequence>
<evidence type="ECO:0000313" key="1">
    <source>
        <dbReference type="EMBL" id="SMO83501.1"/>
    </source>
</evidence>
<evidence type="ECO:0000313" key="2">
    <source>
        <dbReference type="Proteomes" id="UP000319267"/>
    </source>
</evidence>
<dbReference type="EMBL" id="FXTQ01000004">
    <property type="protein sequence ID" value="SMO83501.1"/>
    <property type="molecule type" value="Genomic_DNA"/>
</dbReference>
<reference evidence="1 2" key="1">
    <citation type="submission" date="2017-05" db="EMBL/GenBank/DDBJ databases">
        <authorList>
            <person name="Varghese N."/>
            <person name="Submissions S."/>
        </authorList>
    </citation>
    <scope>NUCLEOTIDE SEQUENCE [LARGE SCALE GENOMIC DNA]</scope>
    <source>
        <strain evidence="1 2">DSM 29982</strain>
    </source>
</reference>
<proteinExistence type="predicted"/>
<protein>
    <submittedName>
        <fullName evidence="1">Uncharacterized protein</fullName>
    </submittedName>
</protein>
<name>A0A521EJ71_9FLAO</name>
<keyword evidence="2" id="KW-1185">Reference proteome</keyword>
<gene>
    <name evidence="1" type="ORF">SAMN06265220_104335</name>
</gene>